<dbReference type="STRING" id="1527607.SAMN05428957_102297"/>
<keyword evidence="2" id="KW-1185">Reference proteome</keyword>
<keyword evidence="1" id="KW-0689">Ribosomal protein</keyword>
<dbReference type="Gene3D" id="3.30.160.100">
    <property type="entry name" value="Ribosome hibernation promotion factor-like"/>
    <property type="match status" value="1"/>
</dbReference>
<protein>
    <submittedName>
        <fullName evidence="1">Sigma 54 modulation protein / S30EA ribosomal protein</fullName>
    </submittedName>
</protein>
<sequence>MQVQVQTDDHIQGGETLIQWAQQEATAKLERFREYLTRVEIFFSDTNAGKGGVRDKRCVIEARPANHQPLSAQADGDKVADAFSAALDKIIRVVGDDQERLRAKQGHETIRTPDGHIPGR</sequence>
<gene>
    <name evidence="1" type="ORF">SAMN05428957_102297</name>
</gene>
<dbReference type="RefSeq" id="WP_091567028.1">
    <property type="nucleotide sequence ID" value="NZ_FNHP01000002.1"/>
</dbReference>
<keyword evidence="1" id="KW-0687">Ribonucleoprotein</keyword>
<evidence type="ECO:0000313" key="2">
    <source>
        <dbReference type="Proteomes" id="UP000198552"/>
    </source>
</evidence>
<dbReference type="SUPFAM" id="SSF69754">
    <property type="entry name" value="Ribosome binding protein Y (YfiA homologue)"/>
    <property type="match status" value="1"/>
</dbReference>
<name>A0A1G9QG93_9BURK</name>
<dbReference type="OrthoDB" id="121633at2"/>
<accession>A0A1G9QG93</accession>
<proteinExistence type="predicted"/>
<dbReference type="EMBL" id="FNHP01000002">
    <property type="protein sequence ID" value="SDM09996.1"/>
    <property type="molecule type" value="Genomic_DNA"/>
</dbReference>
<evidence type="ECO:0000313" key="1">
    <source>
        <dbReference type="EMBL" id="SDM09996.1"/>
    </source>
</evidence>
<dbReference type="Proteomes" id="UP000198552">
    <property type="component" value="Unassembled WGS sequence"/>
</dbReference>
<organism evidence="1 2">
    <name type="scientific">Oryzisolibacter propanilivorax</name>
    <dbReference type="NCBI Taxonomy" id="1527607"/>
    <lineage>
        <taxon>Bacteria</taxon>
        <taxon>Pseudomonadati</taxon>
        <taxon>Pseudomonadota</taxon>
        <taxon>Betaproteobacteria</taxon>
        <taxon>Burkholderiales</taxon>
        <taxon>Comamonadaceae</taxon>
        <taxon>Oryzisolibacter</taxon>
    </lineage>
</organism>
<dbReference type="InterPro" id="IPR036567">
    <property type="entry name" value="RHF-like"/>
</dbReference>
<dbReference type="GO" id="GO:0005840">
    <property type="term" value="C:ribosome"/>
    <property type="evidence" value="ECO:0007669"/>
    <property type="project" value="UniProtKB-KW"/>
</dbReference>
<reference evidence="2" key="1">
    <citation type="submission" date="2016-10" db="EMBL/GenBank/DDBJ databases">
        <authorList>
            <person name="Varghese N."/>
            <person name="Submissions S."/>
        </authorList>
    </citation>
    <scope>NUCLEOTIDE SEQUENCE [LARGE SCALE GENOMIC DNA]</scope>
    <source>
        <strain evidence="2">EPL6</strain>
    </source>
</reference>
<dbReference type="InterPro" id="IPR003489">
    <property type="entry name" value="RHF/RaiA"/>
</dbReference>
<dbReference type="Pfam" id="PF02482">
    <property type="entry name" value="Ribosomal_S30AE"/>
    <property type="match status" value="1"/>
</dbReference>
<dbReference type="AlphaFoldDB" id="A0A1G9QG93"/>